<reference evidence="4 5" key="1">
    <citation type="submission" date="2020-12" db="EMBL/GenBank/DDBJ databases">
        <title>FDA dAtabase for Regulatory Grade micrObial Sequences (FDA-ARGOS): Supporting development and validation of Infectious Disease Dx tests.</title>
        <authorList>
            <person name="Nelson B."/>
            <person name="Plummer A."/>
            <person name="Tallon L."/>
            <person name="Sadzewicz L."/>
            <person name="Zhao X."/>
            <person name="Boylan J."/>
            <person name="Ott S."/>
            <person name="Bowen H."/>
            <person name="Vavikolanu K."/>
            <person name="Mehta A."/>
            <person name="Aluvathingal J."/>
            <person name="Nadendla S."/>
            <person name="Myers T."/>
            <person name="Yan Y."/>
            <person name="Sichtig H."/>
        </authorList>
    </citation>
    <scope>NUCLEOTIDE SEQUENCE [LARGE SCALE GENOMIC DNA]</scope>
    <source>
        <strain evidence="4 5">FDAARGOS_899</strain>
    </source>
</reference>
<dbReference type="AlphaFoldDB" id="A0A7U4SRH5"/>
<dbReference type="InterPro" id="IPR018060">
    <property type="entry name" value="HTH_AraC"/>
</dbReference>
<dbReference type="InterPro" id="IPR029062">
    <property type="entry name" value="Class_I_gatase-like"/>
</dbReference>
<proteinExistence type="predicted"/>
<dbReference type="GO" id="GO:0003700">
    <property type="term" value="F:DNA-binding transcription factor activity"/>
    <property type="evidence" value="ECO:0007669"/>
    <property type="project" value="InterPro"/>
</dbReference>
<dbReference type="GO" id="GO:0043565">
    <property type="term" value="F:sequence-specific DNA binding"/>
    <property type="evidence" value="ECO:0007669"/>
    <property type="project" value="InterPro"/>
</dbReference>
<dbReference type="SUPFAM" id="SSF46689">
    <property type="entry name" value="Homeodomain-like"/>
    <property type="match status" value="2"/>
</dbReference>
<keyword evidence="3" id="KW-0804">Transcription</keyword>
<dbReference type="Proteomes" id="UP000594943">
    <property type="component" value="Chromosome 1"/>
</dbReference>
<accession>A0A7U4SRH5</accession>
<evidence type="ECO:0000256" key="3">
    <source>
        <dbReference type="ARBA" id="ARBA00023163"/>
    </source>
</evidence>
<keyword evidence="1" id="KW-0805">Transcription regulation</keyword>
<evidence type="ECO:0000256" key="1">
    <source>
        <dbReference type="ARBA" id="ARBA00023015"/>
    </source>
</evidence>
<dbReference type="PANTHER" id="PTHR46796">
    <property type="entry name" value="HTH-TYPE TRANSCRIPTIONAL ACTIVATOR RHAS-RELATED"/>
    <property type="match status" value="1"/>
</dbReference>
<dbReference type="Pfam" id="PF12833">
    <property type="entry name" value="HTH_18"/>
    <property type="match status" value="1"/>
</dbReference>
<organism evidence="4 5">
    <name type="scientific">Burkholderia humptydooensis</name>
    <dbReference type="NCBI Taxonomy" id="430531"/>
    <lineage>
        <taxon>Bacteria</taxon>
        <taxon>Pseudomonadati</taxon>
        <taxon>Pseudomonadota</taxon>
        <taxon>Betaproteobacteria</taxon>
        <taxon>Burkholderiales</taxon>
        <taxon>Burkholderiaceae</taxon>
        <taxon>Burkholderia</taxon>
        <taxon>pseudomallei group</taxon>
    </lineage>
</organism>
<dbReference type="PANTHER" id="PTHR46796:SF13">
    <property type="entry name" value="HTH-TYPE TRANSCRIPTIONAL ACTIVATOR RHAS"/>
    <property type="match status" value="1"/>
</dbReference>
<dbReference type="InterPro" id="IPR050204">
    <property type="entry name" value="AraC_XylS_family_regulators"/>
</dbReference>
<dbReference type="KEGG" id="bhg:I6G56_11110"/>
<dbReference type="PROSITE" id="PS01124">
    <property type="entry name" value="HTH_ARAC_FAMILY_2"/>
    <property type="match status" value="1"/>
</dbReference>
<accession>A0A7T2WXV7</accession>
<evidence type="ECO:0000313" key="4">
    <source>
        <dbReference type="EMBL" id="QPS42185.1"/>
    </source>
</evidence>
<dbReference type="Gene3D" id="1.10.10.60">
    <property type="entry name" value="Homeodomain-like"/>
    <property type="match status" value="1"/>
</dbReference>
<dbReference type="SUPFAM" id="SSF52317">
    <property type="entry name" value="Class I glutamine amidotransferase-like"/>
    <property type="match status" value="1"/>
</dbReference>
<keyword evidence="2" id="KW-0238">DNA-binding</keyword>
<evidence type="ECO:0000313" key="5">
    <source>
        <dbReference type="Proteomes" id="UP000594943"/>
    </source>
</evidence>
<dbReference type="InterPro" id="IPR009057">
    <property type="entry name" value="Homeodomain-like_sf"/>
</dbReference>
<evidence type="ECO:0000256" key="2">
    <source>
        <dbReference type="ARBA" id="ARBA00023125"/>
    </source>
</evidence>
<dbReference type="RefSeq" id="WP_043282613.1">
    <property type="nucleotide sequence ID" value="NZ_CP013380.1"/>
</dbReference>
<sequence length="396" mass="43485">MEWRGADDESGERSRRFSESGMPEGVRKVAIVVFENFSLTEVCLIVEMLRIGNELALGDPKKPAFSVAVLSSRQALVPSGSFVQLFARATAAHDARLFETVFVAGGAGARAASHDADLLSWLRELPGHALVMGLAPGAEAILSMSGRTGNPVAGYKVLADDSAVWRAVTCTRTTGEGRGTVQYELAVDAVLSMVRSDFGPRVALELERRVNSHLRMNFVDTAGPGSNDKRILSDRIAWSVRWIHENSEHPVSVADLARHVSMSERNFLRRFKREIGQTPSEYLTRVRIYLARRLLVDSDLPLDKIARRCGLFNGDHLRKLFQKHFLMSPADYRRTARNVLEGMHGNIGASPFCQRTECGHGLDGCSAGALQVERSGREVGHGTTSKKTVGVAQRMT</sequence>
<gene>
    <name evidence="4" type="ORF">I6G56_11110</name>
</gene>
<protein>
    <submittedName>
        <fullName evidence="4">Helix-turn-helix domain-containing protein</fullName>
    </submittedName>
</protein>
<dbReference type="SMART" id="SM00342">
    <property type="entry name" value="HTH_ARAC"/>
    <property type="match status" value="1"/>
</dbReference>
<name>A0A7U4SRH5_9BURK</name>
<dbReference type="EMBL" id="CP065686">
    <property type="protein sequence ID" value="QPS42185.1"/>
    <property type="molecule type" value="Genomic_DNA"/>
</dbReference>
<dbReference type="Gene3D" id="3.40.50.880">
    <property type="match status" value="1"/>
</dbReference>